<keyword evidence="4" id="KW-1185">Reference proteome</keyword>
<dbReference type="InterPro" id="IPR016181">
    <property type="entry name" value="Acyl_CoA_acyltransferase"/>
</dbReference>
<dbReference type="GO" id="GO:0005737">
    <property type="term" value="C:cytoplasm"/>
    <property type="evidence" value="ECO:0007669"/>
    <property type="project" value="TreeGrafter"/>
</dbReference>
<dbReference type="GO" id="GO:1905502">
    <property type="term" value="F:acetyl-CoA binding"/>
    <property type="evidence" value="ECO:0007669"/>
    <property type="project" value="TreeGrafter"/>
</dbReference>
<dbReference type="PANTHER" id="PTHR13538:SF4">
    <property type="entry name" value="N-ALPHA-ACETYLTRANSFERASE 80"/>
    <property type="match status" value="1"/>
</dbReference>
<evidence type="ECO:0000256" key="1">
    <source>
        <dbReference type="SAM" id="MobiDB-lite"/>
    </source>
</evidence>
<dbReference type="Pfam" id="PF13508">
    <property type="entry name" value="Acetyltransf_7"/>
    <property type="match status" value="1"/>
</dbReference>
<protein>
    <recommendedName>
        <fullName evidence="2">N-acetyltransferase domain-containing protein</fullName>
    </recommendedName>
</protein>
<dbReference type="SUPFAM" id="SSF55729">
    <property type="entry name" value="Acyl-CoA N-acyltransferases (Nat)"/>
    <property type="match status" value="1"/>
</dbReference>
<feature type="domain" description="N-acetyltransferase" evidence="2">
    <location>
        <begin position="5"/>
        <end position="154"/>
    </location>
</feature>
<dbReference type="CDD" id="cd04301">
    <property type="entry name" value="NAT_SF"/>
    <property type="match status" value="1"/>
</dbReference>
<dbReference type="PANTHER" id="PTHR13538">
    <property type="entry name" value="N-ACETYLTRANSFERASE 6"/>
    <property type="match status" value="1"/>
</dbReference>
<dbReference type="InterPro" id="IPR039840">
    <property type="entry name" value="NAA80"/>
</dbReference>
<dbReference type="Proteomes" id="UP001283361">
    <property type="component" value="Unassembled WGS sequence"/>
</dbReference>
<evidence type="ECO:0000313" key="3">
    <source>
        <dbReference type="EMBL" id="KAK3787236.1"/>
    </source>
</evidence>
<dbReference type="Gene3D" id="3.40.630.30">
    <property type="match status" value="1"/>
</dbReference>
<dbReference type="GO" id="GO:0008080">
    <property type="term" value="F:N-acetyltransferase activity"/>
    <property type="evidence" value="ECO:0007669"/>
    <property type="project" value="InterPro"/>
</dbReference>
<dbReference type="AlphaFoldDB" id="A0AAE1AHB7"/>
<name>A0AAE1AHB7_9GAST</name>
<feature type="compositionally biased region" description="Polar residues" evidence="1">
    <location>
        <begin position="224"/>
        <end position="233"/>
    </location>
</feature>
<feature type="region of interest" description="Disordered" evidence="1">
    <location>
        <begin position="203"/>
        <end position="233"/>
    </location>
</feature>
<dbReference type="EMBL" id="JAWDGP010001872">
    <property type="protein sequence ID" value="KAK3787236.1"/>
    <property type="molecule type" value="Genomic_DNA"/>
</dbReference>
<dbReference type="InterPro" id="IPR000182">
    <property type="entry name" value="GNAT_dom"/>
</dbReference>
<feature type="compositionally biased region" description="Pro residues" evidence="1">
    <location>
        <begin position="211"/>
        <end position="221"/>
    </location>
</feature>
<reference evidence="3" key="1">
    <citation type="journal article" date="2023" name="G3 (Bethesda)">
        <title>A reference genome for the long-term kleptoplast-retaining sea slug Elysia crispata morphotype clarki.</title>
        <authorList>
            <person name="Eastman K.E."/>
            <person name="Pendleton A.L."/>
            <person name="Shaikh M.A."/>
            <person name="Suttiyut T."/>
            <person name="Ogas R."/>
            <person name="Tomko P."/>
            <person name="Gavelis G."/>
            <person name="Widhalm J.R."/>
            <person name="Wisecaver J.H."/>
        </authorList>
    </citation>
    <scope>NUCLEOTIDE SEQUENCE</scope>
    <source>
        <strain evidence="3">ECLA1</strain>
    </source>
</reference>
<evidence type="ECO:0000259" key="2">
    <source>
        <dbReference type="PROSITE" id="PS51186"/>
    </source>
</evidence>
<proteinExistence type="predicted"/>
<sequence>MSEDYKVLPVHQNIHLQDECSEILNQQWPRSKAARNHSISKSTDTLPVSLAFVKHLENMSNEVLGFSKISAVQGIKDAGLVESVVLREEDRGKGLGRVLMNLTEEYGHRLGIRIMYLSTKDKEGFYSHLGYEKCQPVLSLGQNAHRVPESMLHHFMAASVSSSSQSGNSQILHKSKNAEASKTKKSEIDYVVSELSSVKISQDSASSHSHLPPPPLPPPLPSTVVKSNISQSQQITRLDPNCVTWMKKNL</sequence>
<evidence type="ECO:0000313" key="4">
    <source>
        <dbReference type="Proteomes" id="UP001283361"/>
    </source>
</evidence>
<organism evidence="3 4">
    <name type="scientific">Elysia crispata</name>
    <name type="common">lettuce slug</name>
    <dbReference type="NCBI Taxonomy" id="231223"/>
    <lineage>
        <taxon>Eukaryota</taxon>
        <taxon>Metazoa</taxon>
        <taxon>Spiralia</taxon>
        <taxon>Lophotrochozoa</taxon>
        <taxon>Mollusca</taxon>
        <taxon>Gastropoda</taxon>
        <taxon>Heterobranchia</taxon>
        <taxon>Euthyneura</taxon>
        <taxon>Panpulmonata</taxon>
        <taxon>Sacoglossa</taxon>
        <taxon>Placobranchoidea</taxon>
        <taxon>Plakobranchidae</taxon>
        <taxon>Elysia</taxon>
    </lineage>
</organism>
<gene>
    <name evidence="3" type="ORF">RRG08_055959</name>
</gene>
<accession>A0AAE1AHB7</accession>
<dbReference type="PROSITE" id="PS51186">
    <property type="entry name" value="GNAT"/>
    <property type="match status" value="1"/>
</dbReference>
<comment type="caution">
    <text evidence="3">The sequence shown here is derived from an EMBL/GenBank/DDBJ whole genome shotgun (WGS) entry which is preliminary data.</text>
</comment>